<dbReference type="SUPFAM" id="SSF49777">
    <property type="entry name" value="PEBP-like"/>
    <property type="match status" value="1"/>
</dbReference>
<keyword evidence="3" id="KW-1185">Reference proteome</keyword>
<dbReference type="InterPro" id="IPR005247">
    <property type="entry name" value="YbhB_YbcL/LppC-like"/>
</dbReference>
<evidence type="ECO:0000313" key="2">
    <source>
        <dbReference type="EMBL" id="ACZ43001.1"/>
    </source>
</evidence>
<dbReference type="HOGENOM" id="CLU_083918_3_0_0"/>
<dbReference type="InterPro" id="IPR008914">
    <property type="entry name" value="PEBP"/>
</dbReference>
<dbReference type="NCBIfam" id="TIGR00481">
    <property type="entry name" value="YbhB/YbcL family Raf kinase inhibitor-like protein"/>
    <property type="match status" value="1"/>
</dbReference>
<gene>
    <name evidence="2" type="ordered locus">Tter_2099</name>
</gene>
<feature type="region of interest" description="Disordered" evidence="1">
    <location>
        <begin position="106"/>
        <end position="132"/>
    </location>
</feature>
<dbReference type="KEGG" id="ttr:Tter_2099"/>
<dbReference type="eggNOG" id="COG1881">
    <property type="taxonomic scope" value="Bacteria"/>
</dbReference>
<dbReference type="Gene3D" id="3.90.280.10">
    <property type="entry name" value="PEBP-like"/>
    <property type="match status" value="1"/>
</dbReference>
<reference evidence="3" key="1">
    <citation type="journal article" date="2010" name="Stand. Genomic Sci.">
        <title>Complete genome sequence of 'Thermobaculum terrenum' type strain (YNP1).</title>
        <authorList>
            <person name="Kiss H."/>
            <person name="Cleland D."/>
            <person name="Lapidus A."/>
            <person name="Lucas S."/>
            <person name="Glavina Del Rio T."/>
            <person name="Nolan M."/>
            <person name="Tice H."/>
            <person name="Han C."/>
            <person name="Goodwin L."/>
            <person name="Pitluck S."/>
            <person name="Liolios K."/>
            <person name="Ivanova N."/>
            <person name="Mavromatis K."/>
            <person name="Ovchinnikova G."/>
            <person name="Pati A."/>
            <person name="Chen A."/>
            <person name="Palaniappan K."/>
            <person name="Land M."/>
            <person name="Hauser L."/>
            <person name="Chang Y."/>
            <person name="Jeffries C."/>
            <person name="Lu M."/>
            <person name="Brettin T."/>
            <person name="Detter J."/>
            <person name="Goker M."/>
            <person name="Tindall B."/>
            <person name="Beck B."/>
            <person name="McDermott T."/>
            <person name="Woyke T."/>
            <person name="Bristow J."/>
            <person name="Eisen J."/>
            <person name="Markowitz V."/>
            <person name="Hugenholtz P."/>
            <person name="Kyrpides N."/>
            <person name="Klenk H."/>
            <person name="Cheng J."/>
        </authorList>
    </citation>
    <scope>NUCLEOTIDE SEQUENCE [LARGE SCALE GENOMIC DNA]</scope>
    <source>
        <strain evidence="3">ATCC BAA-798 / YNP1</strain>
    </source>
</reference>
<dbReference type="PANTHER" id="PTHR30289:SF1">
    <property type="entry name" value="PEBP (PHOSPHATIDYLETHANOLAMINE-BINDING PROTEIN) FAMILY PROTEIN"/>
    <property type="match status" value="1"/>
</dbReference>
<organism evidence="2 3">
    <name type="scientific">Thermobaculum terrenum (strain ATCC BAA-798 / CCMEE 7001 / YNP1)</name>
    <dbReference type="NCBI Taxonomy" id="525904"/>
    <lineage>
        <taxon>Bacteria</taxon>
        <taxon>Bacillati</taxon>
        <taxon>Chloroflexota</taxon>
        <taxon>Chloroflexia</taxon>
        <taxon>Candidatus Thermobaculales</taxon>
        <taxon>Candidatus Thermobaculaceae</taxon>
        <taxon>Thermobaculum</taxon>
    </lineage>
</organism>
<evidence type="ECO:0000313" key="3">
    <source>
        <dbReference type="Proteomes" id="UP000000323"/>
    </source>
</evidence>
<dbReference type="PANTHER" id="PTHR30289">
    <property type="entry name" value="UNCHARACTERIZED PROTEIN YBCL-RELATED"/>
    <property type="match status" value="1"/>
</dbReference>
<dbReference type="AlphaFoldDB" id="D1CGY0"/>
<dbReference type="Pfam" id="PF01161">
    <property type="entry name" value="PBP"/>
    <property type="match status" value="1"/>
</dbReference>
<accession>D1CGY0</accession>
<dbReference type="STRING" id="525904.Tter_2099"/>
<proteinExistence type="predicted"/>
<sequence length="181" mass="20299">MEALRRLVDMLSGGRRPGPEAASELQQGVRIQLRSVFGDGEEIPSRYTCDGEDVSPPLWWEGVPEGTVSLALLVDDPDAPLGTWGHWVLFNLPPDVRELPEGVPREQRLPNGALQGRNDLRRTGYQGPCPPRGSHRYRFRLYALDTQLDLGPDARRPQLLEAMRGHVLGWGELVGTYRRAR</sequence>
<evidence type="ECO:0000256" key="1">
    <source>
        <dbReference type="SAM" id="MobiDB-lite"/>
    </source>
</evidence>
<name>D1CGY0_THET1</name>
<dbReference type="RefSeq" id="WP_012876032.1">
    <property type="nucleotide sequence ID" value="NC_013526.1"/>
</dbReference>
<dbReference type="Proteomes" id="UP000000323">
    <property type="component" value="Chromosome 2"/>
</dbReference>
<dbReference type="EMBL" id="CP001826">
    <property type="protein sequence ID" value="ACZ43001.1"/>
    <property type="molecule type" value="Genomic_DNA"/>
</dbReference>
<dbReference type="InterPro" id="IPR036610">
    <property type="entry name" value="PEBP-like_sf"/>
</dbReference>
<dbReference type="CDD" id="cd00865">
    <property type="entry name" value="PEBP_bact_arch"/>
    <property type="match status" value="1"/>
</dbReference>
<protein>
    <submittedName>
        <fullName evidence="2">PEBP family protein</fullName>
    </submittedName>
</protein>